<dbReference type="Proteomes" id="UP000218165">
    <property type="component" value="Chromosome"/>
</dbReference>
<feature type="coiled-coil region" evidence="1">
    <location>
        <begin position="26"/>
        <end position="53"/>
    </location>
</feature>
<evidence type="ECO:0000256" key="1">
    <source>
        <dbReference type="SAM" id="Coils"/>
    </source>
</evidence>
<dbReference type="EMBL" id="CP023563">
    <property type="protein sequence ID" value="ATG52530.1"/>
    <property type="molecule type" value="Genomic_DNA"/>
</dbReference>
<keyword evidence="3" id="KW-1185">Reference proteome</keyword>
<dbReference type="OrthoDB" id="4793372at2"/>
<protein>
    <submittedName>
        <fullName evidence="2">Uncharacterized protein</fullName>
    </submittedName>
</protein>
<dbReference type="KEGG" id="brz:CFK38_14135"/>
<name>A0A291GQZ9_9MICO</name>
<dbReference type="RefSeq" id="WP_096803642.1">
    <property type="nucleotide sequence ID" value="NZ_CP023563.1"/>
</dbReference>
<evidence type="ECO:0000313" key="2">
    <source>
        <dbReference type="EMBL" id="ATG52530.1"/>
    </source>
</evidence>
<gene>
    <name evidence="2" type="ORF">CFK38_14135</name>
</gene>
<dbReference type="AlphaFoldDB" id="A0A291GQZ9"/>
<proteinExistence type="predicted"/>
<organism evidence="2 3">
    <name type="scientific">Brachybacterium vulturis</name>
    <dbReference type="NCBI Taxonomy" id="2017484"/>
    <lineage>
        <taxon>Bacteria</taxon>
        <taxon>Bacillati</taxon>
        <taxon>Actinomycetota</taxon>
        <taxon>Actinomycetes</taxon>
        <taxon>Micrococcales</taxon>
        <taxon>Dermabacteraceae</taxon>
        <taxon>Brachybacterium</taxon>
    </lineage>
</organism>
<evidence type="ECO:0000313" key="3">
    <source>
        <dbReference type="Proteomes" id="UP000218165"/>
    </source>
</evidence>
<keyword evidence="1" id="KW-0175">Coiled coil</keyword>
<accession>A0A291GQZ9</accession>
<reference evidence="3" key="1">
    <citation type="submission" date="2017-09" db="EMBL/GenBank/DDBJ databases">
        <title>Brachybacterium sp. VM2412.</title>
        <authorList>
            <person name="Tak E.J."/>
            <person name="Bae J.-W."/>
        </authorList>
    </citation>
    <scope>NUCLEOTIDE SEQUENCE [LARGE SCALE GENOMIC DNA]</scope>
    <source>
        <strain evidence="3">VM2412</strain>
    </source>
</reference>
<sequence>MTRTMSRPGGAARPVSAGTRALRLRLARLDQDQADLERARELLRQGRSQLEADPRAAFELIHRAALRGAGVLVSRANRERRRALPLNVWTALERLGGQDAERAEQLDPLVAERARLDREGASLPDPVLLHRHLEGTGAHLETVAQRLLEDLPSHVTELADVG</sequence>